<dbReference type="Gene3D" id="3.30.40.250">
    <property type="match status" value="1"/>
</dbReference>
<proteinExistence type="predicted"/>
<dbReference type="Proteomes" id="UP001500449">
    <property type="component" value="Unassembled WGS sequence"/>
</dbReference>
<comment type="caution">
    <text evidence="3">The sequence shown here is derived from an EMBL/GenBank/DDBJ whole genome shotgun (WGS) entry which is preliminary data.</text>
</comment>
<dbReference type="PANTHER" id="PTHR37809:SF1">
    <property type="entry name" value="RIBOSOMAL PROTEIN S12 METHYLTHIOTRANSFERASE ACCESSORY FACTOR YCAO"/>
    <property type="match status" value="1"/>
</dbReference>
<dbReference type="InterPro" id="IPR003776">
    <property type="entry name" value="YcaO-like_dom"/>
</dbReference>
<protein>
    <recommendedName>
        <fullName evidence="2">YcaO domain-containing protein</fullName>
    </recommendedName>
</protein>
<dbReference type="Pfam" id="PF02624">
    <property type="entry name" value="YcaO"/>
    <property type="match status" value="1"/>
</dbReference>
<feature type="region of interest" description="Disordered" evidence="1">
    <location>
        <begin position="419"/>
        <end position="438"/>
    </location>
</feature>
<evidence type="ECO:0000313" key="3">
    <source>
        <dbReference type="EMBL" id="GAA1829423.1"/>
    </source>
</evidence>
<name>A0ABN2MJG6_9PSEU</name>
<reference evidence="3 4" key="1">
    <citation type="journal article" date="2019" name="Int. J. Syst. Evol. Microbiol.">
        <title>The Global Catalogue of Microorganisms (GCM) 10K type strain sequencing project: providing services to taxonomists for standard genome sequencing and annotation.</title>
        <authorList>
            <consortium name="The Broad Institute Genomics Platform"/>
            <consortium name="The Broad Institute Genome Sequencing Center for Infectious Disease"/>
            <person name="Wu L."/>
            <person name="Ma J."/>
        </authorList>
    </citation>
    <scope>NUCLEOTIDE SEQUENCE [LARGE SCALE GENOMIC DNA]</scope>
    <source>
        <strain evidence="3 4">JCM 16009</strain>
    </source>
</reference>
<feature type="domain" description="YcaO" evidence="2">
    <location>
        <begin position="52"/>
        <end position="437"/>
    </location>
</feature>
<dbReference type="EMBL" id="BAAAQK010000001">
    <property type="protein sequence ID" value="GAA1829423.1"/>
    <property type="molecule type" value="Genomic_DNA"/>
</dbReference>
<dbReference type="Gene3D" id="3.30.1330.230">
    <property type="match status" value="1"/>
</dbReference>
<dbReference type="InterPro" id="IPR027624">
    <property type="entry name" value="TOMM_cyclo_SagD"/>
</dbReference>
<dbReference type="RefSeq" id="WP_344411769.1">
    <property type="nucleotide sequence ID" value="NZ_BAAAQK010000001.1"/>
</dbReference>
<evidence type="ECO:0000313" key="4">
    <source>
        <dbReference type="Proteomes" id="UP001500449"/>
    </source>
</evidence>
<gene>
    <name evidence="3" type="ORF">GCM10009836_04120</name>
</gene>
<dbReference type="NCBIfam" id="TIGR03604">
    <property type="entry name" value="TOMM_cyclo_SagD"/>
    <property type="match status" value="1"/>
</dbReference>
<keyword evidence="4" id="KW-1185">Reference proteome</keyword>
<feature type="compositionally biased region" description="Pro residues" evidence="1">
    <location>
        <begin position="427"/>
        <end position="438"/>
    </location>
</feature>
<dbReference type="PANTHER" id="PTHR37809">
    <property type="entry name" value="RIBOSOMAL PROTEIN S12 METHYLTHIOTRANSFERASE ACCESSORY FACTOR YCAO"/>
    <property type="match status" value="1"/>
</dbReference>
<evidence type="ECO:0000259" key="2">
    <source>
        <dbReference type="PROSITE" id="PS51664"/>
    </source>
</evidence>
<dbReference type="PROSITE" id="PS51664">
    <property type="entry name" value="YCAO"/>
    <property type="match status" value="1"/>
</dbReference>
<organism evidence="3 4">
    <name type="scientific">Pseudonocardia ailaonensis</name>
    <dbReference type="NCBI Taxonomy" id="367279"/>
    <lineage>
        <taxon>Bacteria</taxon>
        <taxon>Bacillati</taxon>
        <taxon>Actinomycetota</taxon>
        <taxon>Actinomycetes</taxon>
        <taxon>Pseudonocardiales</taxon>
        <taxon>Pseudonocardiaceae</taxon>
        <taxon>Pseudonocardia</taxon>
    </lineage>
</organism>
<accession>A0ABN2MJG6</accession>
<dbReference type="Gene3D" id="3.30.160.660">
    <property type="match status" value="1"/>
</dbReference>
<evidence type="ECO:0000256" key="1">
    <source>
        <dbReference type="SAM" id="MobiDB-lite"/>
    </source>
</evidence>
<sequence length="438" mass="45604">MSPLTDPRTGIVRALEPAVVPPHFPASFALTTARLADTSRFGGWASDPAGAGYAFADPEAVRAAALGEAVERYCGNLVPPGLVRASHDALRAAGRPALDPAGFAFFSAEQYARPGFPAVPMTADLVTEWAPGWDLADGDEVLVPAGPVWPSYHSPIGAPRGPLTNPVVQAGLAAGPNRAFAVDGALREVVERDAMTLSWYGGLGVRAVEVPRWLAAFAIGPQALLTTRFLALVSPFGMPVLGALVTDATTGLLSLGTGVHADPVTAALKAFAEALQLQLVLADYDDPAGAFAAAAVRPGSPLKPWRADRAYRSAYRPDLADAVDYACHLQLHLDPTVRADFEHELADRTIGRVALEELTGTGDLVAALTAAGHRAVAVDLTTADVGPLGYTVVRVLVPGLYSNAPIGLPFLGGERLGTARRSSPSAAPFPVPRTPLPH</sequence>